<comment type="caution">
    <text evidence="2">The sequence shown here is derived from an EMBL/GenBank/DDBJ whole genome shotgun (WGS) entry which is preliminary data.</text>
</comment>
<protein>
    <submittedName>
        <fullName evidence="2">Uncharacterized protein</fullName>
    </submittedName>
</protein>
<dbReference type="AlphaFoldDB" id="A0A0L6UC91"/>
<evidence type="ECO:0000313" key="2">
    <source>
        <dbReference type="EMBL" id="KNZ46168.1"/>
    </source>
</evidence>
<organism evidence="2 3">
    <name type="scientific">Puccinia sorghi</name>
    <dbReference type="NCBI Taxonomy" id="27349"/>
    <lineage>
        <taxon>Eukaryota</taxon>
        <taxon>Fungi</taxon>
        <taxon>Dikarya</taxon>
        <taxon>Basidiomycota</taxon>
        <taxon>Pucciniomycotina</taxon>
        <taxon>Pucciniomycetes</taxon>
        <taxon>Pucciniales</taxon>
        <taxon>Pucciniaceae</taxon>
        <taxon>Puccinia</taxon>
    </lineage>
</organism>
<proteinExistence type="predicted"/>
<dbReference type="EMBL" id="LAVV01012938">
    <property type="protein sequence ID" value="KNZ46168.1"/>
    <property type="molecule type" value="Genomic_DNA"/>
</dbReference>
<keyword evidence="1" id="KW-0812">Transmembrane</keyword>
<gene>
    <name evidence="2" type="ORF">VP01_749g2</name>
</gene>
<sequence>MRLNIRGFDSKMMRDYCWLRLKAQAGRVIATLVEKGRIYQADAKKHEAFDSTNVKLSLVECLASKWISRFLLICKALLNLEQGGKSHNIHGFFLLIQSGDIGKNVSGLQFHLKACGSHYRTARILSKAEMCCFWTIKGSVDNNNPTGEKILKIKGHIFNGRITHGILFDVNGMLWDSQSTSIDNFLVHCKVSLNIPKDKSSVMTGSCSSALLYVLPGSMITFRFFQIINYIFWTNISGFKRMTLLNIKAWEIKINVLPRVELCIPTTQNSIHLKLNIKINQNKNETVYFLLINRLSLPSLHQAFSMSLAFLGCWSEVHCKSGGTQDEVGCNFLRSSFHLLKKSHISFAHTIFLEIIFEFKETLKDHEENEVINSQGLIFCLEMMITHISYGHHFMNLVFFFGGWVCNPHRLDQRPISRTQSDRPGDGLLPQFQPKLKINNFGGCQPKKTGCHPIQKLKNKKIQMRMPKFDNFWFFSLCLMFVIFTNFHLPLFLLRISKSLDCCVGCVFIDFEQQALPYISKKESMKLRKENHTSHI</sequence>
<keyword evidence="1" id="KW-0472">Membrane</keyword>
<accession>A0A0L6UC91</accession>
<evidence type="ECO:0000313" key="3">
    <source>
        <dbReference type="Proteomes" id="UP000037035"/>
    </source>
</evidence>
<keyword evidence="1" id="KW-1133">Transmembrane helix</keyword>
<dbReference type="Proteomes" id="UP000037035">
    <property type="component" value="Unassembled WGS sequence"/>
</dbReference>
<evidence type="ECO:0000256" key="1">
    <source>
        <dbReference type="SAM" id="Phobius"/>
    </source>
</evidence>
<feature type="transmembrane region" description="Helical" evidence="1">
    <location>
        <begin position="472"/>
        <end position="494"/>
    </location>
</feature>
<keyword evidence="3" id="KW-1185">Reference proteome</keyword>
<reference evidence="2 3" key="1">
    <citation type="submission" date="2015-08" db="EMBL/GenBank/DDBJ databases">
        <title>Next Generation Sequencing and Analysis of the Genome of Puccinia sorghi L Schw, the Causal Agent of Maize Common Rust.</title>
        <authorList>
            <person name="Rochi L."/>
            <person name="Burguener G."/>
            <person name="Darino M."/>
            <person name="Turjanski A."/>
            <person name="Kreff E."/>
            <person name="Dieguez M.J."/>
            <person name="Sacco F."/>
        </authorList>
    </citation>
    <scope>NUCLEOTIDE SEQUENCE [LARGE SCALE GENOMIC DNA]</scope>
    <source>
        <strain evidence="2 3">RO10H11247</strain>
    </source>
</reference>
<name>A0A0L6UC91_9BASI</name>
<dbReference type="VEuPathDB" id="FungiDB:VP01_749g2"/>